<dbReference type="GO" id="GO:0009847">
    <property type="term" value="P:spore germination"/>
    <property type="evidence" value="ECO:0007669"/>
    <property type="project" value="InterPro"/>
</dbReference>
<accession>A0A841T334</accession>
<evidence type="ECO:0000259" key="9">
    <source>
        <dbReference type="Pfam" id="PF05504"/>
    </source>
</evidence>
<dbReference type="EMBL" id="JACJVQ010000021">
    <property type="protein sequence ID" value="MBB6637419.1"/>
    <property type="molecule type" value="Genomic_DNA"/>
</dbReference>
<dbReference type="InterPro" id="IPR008844">
    <property type="entry name" value="Spore_GerAC-like"/>
</dbReference>
<proteinExistence type="inferred from homology"/>
<gene>
    <name evidence="11" type="ORF">H7B67_25095</name>
</gene>
<evidence type="ECO:0000256" key="2">
    <source>
        <dbReference type="ARBA" id="ARBA00007886"/>
    </source>
</evidence>
<feature type="domain" description="Spore germination protein N-terminal" evidence="10">
    <location>
        <begin position="22"/>
        <end position="197"/>
    </location>
</feature>
<dbReference type="Pfam" id="PF05504">
    <property type="entry name" value="Spore_GerAC"/>
    <property type="match status" value="1"/>
</dbReference>
<name>A0A841T334_9BACL</name>
<keyword evidence="4 8" id="KW-0732">Signal</keyword>
<dbReference type="InterPro" id="IPR038501">
    <property type="entry name" value="Spore_GerAC_C_sf"/>
</dbReference>
<feature type="domain" description="Spore germination GerAC-like C-terminal" evidence="9">
    <location>
        <begin position="225"/>
        <end position="391"/>
    </location>
</feature>
<dbReference type="InterPro" id="IPR057336">
    <property type="entry name" value="GerAC_N"/>
</dbReference>
<feature type="signal peptide" evidence="8">
    <location>
        <begin position="1"/>
        <end position="22"/>
    </location>
</feature>
<dbReference type="GO" id="GO:0016020">
    <property type="term" value="C:membrane"/>
    <property type="evidence" value="ECO:0007669"/>
    <property type="project" value="UniProtKB-SubCell"/>
</dbReference>
<keyword evidence="5" id="KW-0472">Membrane</keyword>
<comment type="caution">
    <text evidence="11">The sequence shown here is derived from an EMBL/GenBank/DDBJ whole genome shotgun (WGS) entry which is preliminary data.</text>
</comment>
<evidence type="ECO:0000313" key="11">
    <source>
        <dbReference type="EMBL" id="MBB6637419.1"/>
    </source>
</evidence>
<evidence type="ECO:0000259" key="10">
    <source>
        <dbReference type="Pfam" id="PF25198"/>
    </source>
</evidence>
<dbReference type="PANTHER" id="PTHR35789:SF1">
    <property type="entry name" value="SPORE GERMINATION PROTEIN B3"/>
    <property type="match status" value="1"/>
</dbReference>
<dbReference type="AlphaFoldDB" id="A0A841T334"/>
<evidence type="ECO:0000256" key="4">
    <source>
        <dbReference type="ARBA" id="ARBA00022729"/>
    </source>
</evidence>
<evidence type="ECO:0000256" key="3">
    <source>
        <dbReference type="ARBA" id="ARBA00022544"/>
    </source>
</evidence>
<dbReference type="PANTHER" id="PTHR35789">
    <property type="entry name" value="SPORE GERMINATION PROTEIN B3"/>
    <property type="match status" value="1"/>
</dbReference>
<reference evidence="11 12" key="1">
    <citation type="submission" date="2020-08" db="EMBL/GenBank/DDBJ databases">
        <title>Cohnella phylogeny.</title>
        <authorList>
            <person name="Dunlap C."/>
        </authorList>
    </citation>
    <scope>NUCLEOTIDE SEQUENCE [LARGE SCALE GENOMIC DNA]</scope>
    <source>
        <strain evidence="11 12">DSM 25241</strain>
    </source>
</reference>
<evidence type="ECO:0000313" key="12">
    <source>
        <dbReference type="Proteomes" id="UP000535838"/>
    </source>
</evidence>
<keyword evidence="7" id="KW-0449">Lipoprotein</keyword>
<evidence type="ECO:0000256" key="5">
    <source>
        <dbReference type="ARBA" id="ARBA00023136"/>
    </source>
</evidence>
<dbReference type="Proteomes" id="UP000535838">
    <property type="component" value="Unassembled WGS sequence"/>
</dbReference>
<keyword evidence="6" id="KW-0564">Palmitate</keyword>
<dbReference type="Pfam" id="PF25198">
    <property type="entry name" value="Spore_GerAC_N"/>
    <property type="match status" value="1"/>
</dbReference>
<protein>
    <submittedName>
        <fullName evidence="11">Ger(X)C family spore germination protein</fullName>
    </submittedName>
</protein>
<dbReference type="PROSITE" id="PS51257">
    <property type="entry name" value="PROKAR_LIPOPROTEIN"/>
    <property type="match status" value="1"/>
</dbReference>
<comment type="similarity">
    <text evidence="2">Belongs to the GerABKC lipoprotein family.</text>
</comment>
<keyword evidence="12" id="KW-1185">Reference proteome</keyword>
<evidence type="ECO:0000256" key="7">
    <source>
        <dbReference type="ARBA" id="ARBA00023288"/>
    </source>
</evidence>
<dbReference type="InterPro" id="IPR046953">
    <property type="entry name" value="Spore_GerAC-like_C"/>
</dbReference>
<organism evidence="11 12">
    <name type="scientific">Cohnella thailandensis</name>
    <dbReference type="NCBI Taxonomy" id="557557"/>
    <lineage>
        <taxon>Bacteria</taxon>
        <taxon>Bacillati</taxon>
        <taxon>Bacillota</taxon>
        <taxon>Bacilli</taxon>
        <taxon>Bacillales</taxon>
        <taxon>Paenibacillaceae</taxon>
        <taxon>Cohnella</taxon>
    </lineage>
</organism>
<keyword evidence="3" id="KW-0309">Germination</keyword>
<evidence type="ECO:0000256" key="1">
    <source>
        <dbReference type="ARBA" id="ARBA00004635"/>
    </source>
</evidence>
<dbReference type="RefSeq" id="WP_185122620.1">
    <property type="nucleotide sequence ID" value="NZ_JACJVQ010000021.1"/>
</dbReference>
<evidence type="ECO:0000256" key="8">
    <source>
        <dbReference type="SAM" id="SignalP"/>
    </source>
</evidence>
<sequence length="409" mass="45928">MKKWGKLLAALLLLGLTTGCWDRTELNELSITSATAVDRQGDQWIVSYQVLIPSVVSGALGPMKGGAKLPITVYSTEGPTIREAIYQSALESPRTLFFSHNRVMIVGEELAKNGLDELIDVYLRNSDSRETVAVLITKGEGRKILEQLLQIQIIPGDGIRETMRTERKNFSVLPYVNMYKLAMELTSEARNAVIPEIFISGGEPVTSSDQMNKTTMSSKLKLGRLAVLKEGKLKGWLKAEQSLGANFLRDEVKRTVLSTGCGDEGGKNQSAIKILNSKTKVKPVIRGENEPIRMIVDVKAEGTLLETRCKIDLDKPEVISKLEKQMEGEILAIIRDGFKETQKLKADIVGFADLVHRKYPKRWHEMKSDWPEEYSRIKLETHVDFTLKRLGLTSKSFTKMFEQVEDEKK</sequence>
<dbReference type="NCBIfam" id="TIGR02887">
    <property type="entry name" value="spore_ger_x_C"/>
    <property type="match status" value="1"/>
</dbReference>
<comment type="subcellular location">
    <subcellularLocation>
        <location evidence="1">Membrane</location>
        <topology evidence="1">Lipid-anchor</topology>
    </subcellularLocation>
</comment>
<evidence type="ECO:0000256" key="6">
    <source>
        <dbReference type="ARBA" id="ARBA00023139"/>
    </source>
</evidence>
<dbReference type="Gene3D" id="3.30.300.210">
    <property type="entry name" value="Nutrient germinant receptor protein C, domain 3"/>
    <property type="match status" value="1"/>
</dbReference>
<feature type="chain" id="PRO_5039246523" evidence="8">
    <location>
        <begin position="23"/>
        <end position="409"/>
    </location>
</feature>